<dbReference type="RefSeq" id="WP_133197081.1">
    <property type="nucleotide sequence ID" value="NZ_JBHUCW010000022.1"/>
</dbReference>
<organism evidence="2 3">
    <name type="scientific">Paraburkholderia silviterrae</name>
    <dbReference type="NCBI Taxonomy" id="2528715"/>
    <lineage>
        <taxon>Bacteria</taxon>
        <taxon>Pseudomonadati</taxon>
        <taxon>Pseudomonadota</taxon>
        <taxon>Betaproteobacteria</taxon>
        <taxon>Burkholderiales</taxon>
        <taxon>Burkholderiaceae</taxon>
        <taxon>Paraburkholderia</taxon>
    </lineage>
</organism>
<evidence type="ECO:0000313" key="3">
    <source>
        <dbReference type="Proteomes" id="UP000295722"/>
    </source>
</evidence>
<feature type="signal peptide" evidence="1">
    <location>
        <begin position="1"/>
        <end position="25"/>
    </location>
</feature>
<keyword evidence="1" id="KW-0732">Signal</keyword>
<evidence type="ECO:0000313" key="2">
    <source>
        <dbReference type="EMBL" id="TDG21171.1"/>
    </source>
</evidence>
<name>A0A4R5M5L6_9BURK</name>
<comment type="caution">
    <text evidence="2">The sequence shown here is derived from an EMBL/GenBank/DDBJ whole genome shotgun (WGS) entry which is preliminary data.</text>
</comment>
<dbReference type="EMBL" id="SMRP01000012">
    <property type="protein sequence ID" value="TDG21171.1"/>
    <property type="molecule type" value="Genomic_DNA"/>
</dbReference>
<proteinExistence type="predicted"/>
<accession>A0A4R5M5L6</accession>
<dbReference type="Proteomes" id="UP000295722">
    <property type="component" value="Unassembled WGS sequence"/>
</dbReference>
<sequence>MKIIFVSPRLFIFLMLAFDACSATAQSSSPDANKCIQIANFDGESDFRIKNICNYPINITYSFSKSKPFAGGYSTLRPNEKTFESCGSDETIDGWACKAPGVPQTLHGGCL</sequence>
<reference evidence="2 3" key="1">
    <citation type="submission" date="2019-03" db="EMBL/GenBank/DDBJ databases">
        <title>Paraburkholderia sp. 4M-K11, isolated from subtropical forest soil.</title>
        <authorList>
            <person name="Gao Z.-H."/>
            <person name="Qiu L.-H."/>
        </authorList>
    </citation>
    <scope>NUCLEOTIDE SEQUENCE [LARGE SCALE GENOMIC DNA]</scope>
    <source>
        <strain evidence="2 3">4M-K11</strain>
    </source>
</reference>
<protein>
    <submittedName>
        <fullName evidence="2">Uncharacterized protein</fullName>
    </submittedName>
</protein>
<feature type="chain" id="PRO_5020937298" evidence="1">
    <location>
        <begin position="26"/>
        <end position="111"/>
    </location>
</feature>
<keyword evidence="3" id="KW-1185">Reference proteome</keyword>
<evidence type="ECO:0000256" key="1">
    <source>
        <dbReference type="SAM" id="SignalP"/>
    </source>
</evidence>
<gene>
    <name evidence="2" type="ORF">EYW47_22665</name>
</gene>
<dbReference type="AlphaFoldDB" id="A0A4R5M5L6"/>